<dbReference type="Proteomes" id="UP001501237">
    <property type="component" value="Unassembled WGS sequence"/>
</dbReference>
<dbReference type="InterPro" id="IPR042070">
    <property type="entry name" value="PucR_C-HTH_sf"/>
</dbReference>
<evidence type="ECO:0000313" key="4">
    <source>
        <dbReference type="Proteomes" id="UP001501237"/>
    </source>
</evidence>
<dbReference type="Gene3D" id="1.10.10.2840">
    <property type="entry name" value="PucR C-terminal helix-turn-helix domain"/>
    <property type="match status" value="1"/>
</dbReference>
<organism evidence="3 4">
    <name type="scientific">Actinocorallia longicatena</name>
    <dbReference type="NCBI Taxonomy" id="111803"/>
    <lineage>
        <taxon>Bacteria</taxon>
        <taxon>Bacillati</taxon>
        <taxon>Actinomycetota</taxon>
        <taxon>Actinomycetes</taxon>
        <taxon>Streptosporangiales</taxon>
        <taxon>Thermomonosporaceae</taxon>
        <taxon>Actinocorallia</taxon>
    </lineage>
</organism>
<feature type="domain" description="Purine catabolism PurC-like" evidence="1">
    <location>
        <begin position="5"/>
        <end position="119"/>
    </location>
</feature>
<comment type="caution">
    <text evidence="3">The sequence shown here is derived from an EMBL/GenBank/DDBJ whole genome shotgun (WGS) entry which is preliminary data.</text>
</comment>
<dbReference type="InterPro" id="IPR012914">
    <property type="entry name" value="PucR_dom"/>
</dbReference>
<dbReference type="PANTHER" id="PTHR33744">
    <property type="entry name" value="CARBOHYDRATE DIACID REGULATOR"/>
    <property type="match status" value="1"/>
</dbReference>
<name>A0ABP6QGJ5_9ACTN</name>
<sequence>MRLRDVLEQPGARLPVLTGEADLDRPLKAAFTTDLLDPGRYLTGGEMVLTGLMWRREPADSELFVSSLAKAGIAALGAGEGLAGPVPDDLIDACRRHRVPLFAVPADVSFRAITDRITTVLWSEREVGARSRQRGLMSALADGADLAEVWPDGSWVVTATGRLVAGTPLRDAPRVAAAFLAAAVLPARCRIAGVDHHLDRLPGGARFVVCADPADLDELVPLAALDLAREERARQVERRLAARLVETLVAEEPPSAALAACGLAAAGTHLVLVASVEAAMLDELVHPAEAAVAATAGGSVAVVPVDDPVAFLAALRDRAGHLAIAAPLAIGVSEPSSAPGGLAGALTEAGHAHAYALERPGRARVVSCAELASHDLLLAALPASTRRAFAERLLAPLAAYDATHRADLLRTLEAFLACDGSWTRCAALLHVHVNTLRYRVKRISDLTGRDLDAFTDRVDFHLALRLRA</sequence>
<reference evidence="4" key="1">
    <citation type="journal article" date="2019" name="Int. J. Syst. Evol. Microbiol.">
        <title>The Global Catalogue of Microorganisms (GCM) 10K type strain sequencing project: providing services to taxonomists for standard genome sequencing and annotation.</title>
        <authorList>
            <consortium name="The Broad Institute Genomics Platform"/>
            <consortium name="The Broad Institute Genome Sequencing Center for Infectious Disease"/>
            <person name="Wu L."/>
            <person name="Ma J."/>
        </authorList>
    </citation>
    <scope>NUCLEOTIDE SEQUENCE [LARGE SCALE GENOMIC DNA]</scope>
    <source>
        <strain evidence="4">JCM 9377</strain>
    </source>
</reference>
<dbReference type="EMBL" id="BAAAUV010000014">
    <property type="protein sequence ID" value="GAA3224539.1"/>
    <property type="molecule type" value="Genomic_DNA"/>
</dbReference>
<gene>
    <name evidence="3" type="ORF">GCM10010468_51630</name>
</gene>
<dbReference type="InterPro" id="IPR051448">
    <property type="entry name" value="CdaR-like_regulators"/>
</dbReference>
<evidence type="ECO:0000313" key="3">
    <source>
        <dbReference type="EMBL" id="GAA3224539.1"/>
    </source>
</evidence>
<evidence type="ECO:0008006" key="5">
    <source>
        <dbReference type="Google" id="ProtNLM"/>
    </source>
</evidence>
<keyword evidence="4" id="KW-1185">Reference proteome</keyword>
<protein>
    <recommendedName>
        <fullName evidence="5">PucR family transcriptional regulator</fullName>
    </recommendedName>
</protein>
<proteinExistence type="predicted"/>
<accession>A0ABP6QGJ5</accession>
<dbReference type="Pfam" id="PF07905">
    <property type="entry name" value="PucR"/>
    <property type="match status" value="1"/>
</dbReference>
<dbReference type="Pfam" id="PF13556">
    <property type="entry name" value="HTH_30"/>
    <property type="match status" value="1"/>
</dbReference>
<feature type="domain" description="PucR C-terminal helix-turn-helix" evidence="2">
    <location>
        <begin position="408"/>
        <end position="466"/>
    </location>
</feature>
<evidence type="ECO:0000259" key="1">
    <source>
        <dbReference type="Pfam" id="PF07905"/>
    </source>
</evidence>
<evidence type="ECO:0000259" key="2">
    <source>
        <dbReference type="Pfam" id="PF13556"/>
    </source>
</evidence>
<dbReference type="PANTHER" id="PTHR33744:SF17">
    <property type="entry name" value="CONSERVED PROTEIN"/>
    <property type="match status" value="1"/>
</dbReference>
<dbReference type="InterPro" id="IPR025736">
    <property type="entry name" value="PucR_C-HTH_dom"/>
</dbReference>
<dbReference type="RefSeq" id="WP_344832978.1">
    <property type="nucleotide sequence ID" value="NZ_BAAAUV010000014.1"/>
</dbReference>